<dbReference type="KEGG" id="arac:E0W69_014655"/>
<organism evidence="2 3">
    <name type="scientific">Rhizosphaericola mali</name>
    <dbReference type="NCBI Taxonomy" id="2545455"/>
    <lineage>
        <taxon>Bacteria</taxon>
        <taxon>Pseudomonadati</taxon>
        <taxon>Bacteroidota</taxon>
        <taxon>Chitinophagia</taxon>
        <taxon>Chitinophagales</taxon>
        <taxon>Chitinophagaceae</taxon>
        <taxon>Rhizosphaericola</taxon>
    </lineage>
</organism>
<evidence type="ECO:0000259" key="1">
    <source>
        <dbReference type="PROSITE" id="PS51704"/>
    </source>
</evidence>
<name>A0A5P2G208_9BACT</name>
<dbReference type="Gene3D" id="3.20.20.190">
    <property type="entry name" value="Phosphatidylinositol (PI) phosphodiesterase"/>
    <property type="match status" value="1"/>
</dbReference>
<dbReference type="GO" id="GO:0006644">
    <property type="term" value="P:phospholipid metabolic process"/>
    <property type="evidence" value="ECO:0007669"/>
    <property type="project" value="TreeGrafter"/>
</dbReference>
<evidence type="ECO:0000313" key="2">
    <source>
        <dbReference type="EMBL" id="QES89846.1"/>
    </source>
</evidence>
<proteinExistence type="predicted"/>
<dbReference type="InterPro" id="IPR017946">
    <property type="entry name" value="PLC-like_Pdiesterase_TIM-brl"/>
</dbReference>
<keyword evidence="3" id="KW-1185">Reference proteome</keyword>
<dbReference type="PANTHER" id="PTHR46320">
    <property type="entry name" value="GLYCEROPHOSPHODIESTER PHOSPHODIESTERASE 1"/>
    <property type="match status" value="1"/>
</dbReference>
<dbReference type="SUPFAM" id="SSF51695">
    <property type="entry name" value="PLC-like phosphodiesterases"/>
    <property type="match status" value="1"/>
</dbReference>
<dbReference type="CDD" id="cd08566">
    <property type="entry name" value="GDPD_AtGDE_like"/>
    <property type="match status" value="1"/>
</dbReference>
<dbReference type="GO" id="GO:0005886">
    <property type="term" value="C:plasma membrane"/>
    <property type="evidence" value="ECO:0007669"/>
    <property type="project" value="TreeGrafter"/>
</dbReference>
<dbReference type="InterPro" id="IPR032160">
    <property type="entry name" value="DUF4996"/>
</dbReference>
<dbReference type="GO" id="GO:0006580">
    <property type="term" value="P:ethanolamine metabolic process"/>
    <property type="evidence" value="ECO:0007669"/>
    <property type="project" value="TreeGrafter"/>
</dbReference>
<dbReference type="GO" id="GO:0070291">
    <property type="term" value="P:N-acylethanolamine metabolic process"/>
    <property type="evidence" value="ECO:0007669"/>
    <property type="project" value="TreeGrafter"/>
</dbReference>
<feature type="domain" description="GP-PDE" evidence="1">
    <location>
        <begin position="31"/>
        <end position="290"/>
    </location>
</feature>
<dbReference type="Pfam" id="PF03009">
    <property type="entry name" value="GDPD"/>
    <property type="match status" value="1"/>
</dbReference>
<dbReference type="AlphaFoldDB" id="A0A5P2G208"/>
<dbReference type="PROSITE" id="PS51704">
    <property type="entry name" value="GP_PDE"/>
    <property type="match status" value="1"/>
</dbReference>
<dbReference type="GO" id="GO:0008889">
    <property type="term" value="F:glycerophosphodiester phosphodiesterase activity"/>
    <property type="evidence" value="ECO:0007669"/>
    <property type="project" value="TreeGrafter"/>
</dbReference>
<dbReference type="EMBL" id="CP044016">
    <property type="protein sequence ID" value="QES89846.1"/>
    <property type="molecule type" value="Genomic_DNA"/>
</dbReference>
<evidence type="ECO:0000313" key="3">
    <source>
        <dbReference type="Proteomes" id="UP000292424"/>
    </source>
</evidence>
<dbReference type="PANTHER" id="PTHR46320:SF1">
    <property type="entry name" value="GLYCEROPHOSPHODIESTER PHOSPHODIESTERASE 1"/>
    <property type="match status" value="1"/>
</dbReference>
<dbReference type="OrthoDB" id="384721at2"/>
<protein>
    <submittedName>
        <fullName evidence="2">Glycerophosphodiester phosphodiesterase family protein</fullName>
    </submittedName>
</protein>
<accession>A0A5P2G208</accession>
<dbReference type="Proteomes" id="UP000292424">
    <property type="component" value="Chromosome"/>
</dbReference>
<sequence>MAQKVEKATYSFQKHFQWVKNELQQPNSTKVLVVAHRGDWRNAPENSVQALKNCIEMGVDLMEIDLKMTKDSILVLMHDNTINRTMEGNGPISDYTLAELQSMTLKGGNGCPTKHKIPTFKEIMLVAKGKICINIDKCYPFYHEVYKILKETNTLDQVIINSEKTYQDNQIKYGKFLDSIPFKPVVSLDNLSHKDINDYISIHPKVMELVFSKDSSFYLHHSEIFRKAGIKIFMNAMWSSLSADHTDDQAVELNDPTNSWQWLIKHGATIIQTDRPKQLLQYLRQHHLHI</sequence>
<dbReference type="InterPro" id="IPR030395">
    <property type="entry name" value="GP_PDE_dom"/>
</dbReference>
<dbReference type="Pfam" id="PF16387">
    <property type="entry name" value="DUF4996"/>
    <property type="match status" value="1"/>
</dbReference>
<reference evidence="2 3" key="1">
    <citation type="submission" date="2019-09" db="EMBL/GenBank/DDBJ databases">
        <title>Complete genome sequence of Arachidicoccus sp. B3-10 isolated from apple orchard soil.</title>
        <authorList>
            <person name="Kim H.S."/>
            <person name="Han K.-I."/>
            <person name="Suh M.K."/>
            <person name="Lee K.C."/>
            <person name="Eom M.K."/>
            <person name="Kim J.-S."/>
            <person name="Kang S.W."/>
            <person name="Sin Y."/>
            <person name="Lee J.-S."/>
        </authorList>
    </citation>
    <scope>NUCLEOTIDE SEQUENCE [LARGE SCALE GENOMIC DNA]</scope>
    <source>
        <strain evidence="2 3">B3-10</strain>
    </source>
</reference>
<gene>
    <name evidence="2" type="ORF">E0W69_014655</name>
</gene>